<dbReference type="InterPro" id="IPR036322">
    <property type="entry name" value="WD40_repeat_dom_sf"/>
</dbReference>
<feature type="repeat" description="WD" evidence="4">
    <location>
        <begin position="838"/>
        <end position="870"/>
    </location>
</feature>
<gene>
    <name evidence="7" type="ORF">ACHAW5_008605</name>
</gene>
<dbReference type="InterPro" id="IPR015943">
    <property type="entry name" value="WD40/YVTN_repeat-like_dom_sf"/>
</dbReference>
<evidence type="ECO:0000256" key="5">
    <source>
        <dbReference type="SAM" id="MobiDB-lite"/>
    </source>
</evidence>
<keyword evidence="1 4" id="KW-0853">WD repeat</keyword>
<keyword evidence="8" id="KW-1185">Reference proteome</keyword>
<evidence type="ECO:0000313" key="7">
    <source>
        <dbReference type="EMBL" id="KAL3772655.1"/>
    </source>
</evidence>
<dbReference type="PROSITE" id="PS00678">
    <property type="entry name" value="WD_REPEATS_1"/>
    <property type="match status" value="1"/>
</dbReference>
<dbReference type="PRINTS" id="PR00320">
    <property type="entry name" value="GPROTEINBRPT"/>
</dbReference>
<feature type="compositionally biased region" description="Acidic residues" evidence="5">
    <location>
        <begin position="915"/>
        <end position="924"/>
    </location>
</feature>
<evidence type="ECO:0000256" key="1">
    <source>
        <dbReference type="ARBA" id="ARBA00022574"/>
    </source>
</evidence>
<sequence length="1118" mass="122101">MQLTYLRYECADAFSLTCSSGSTPSVPHSSSILSFLGPPPPSDNESSPPLNCPVLSIAGSQLVGYDLRRGEPLLKIGHREVLSGGVGTGRALNSSHIVCLDVSERGGGGGGGGGGDDDDGVSAGDDLRVATGWVDGTVRVFSLDRKEMARFTSSRGIGDDAARNGLVHSLIGGNSNFLGNSEEFACKEPLVLNGHGSSPVQMVVFDKNVGSVGRLASGGADGVVILWDVIAETGLFRLLGHRGPVTGIAFLRPSGGDASGVDGMVTSGSDGLVKVWDLNGQCCVQTLTGHRGSVGCLDCSIVRPPGVSVGGDDDIGRKPRWRLVTGCADGQIRVWSVDDFKPEGAPTDTEKEVGDRSKEAAASDDKQASDDDDNIFRYIGSLQPPASLNITSSNKDGVASIHFHPSGRYVGACRANDRMIEIYAARSELEVQKKRRRRLRRRREKQNLAASAPEKGATKKRGLLDDPESEDEQDDEVKGDSLLELSPEAVKAMDEFEFRGTIRAAHKIRGFAFAPYQERGGGIRVVVALASNALEVHSLPRPPKQSPGTPVTGEKVSSLDMYGHPTGIRSVVLSSDDTMTCTVSKSVVKIWNVANRSCLRSITAVPSGSKGTSCYCLCAAFLQGNTHVVLGTREGHLIIVDVASGDVVHTEENAHDGAVWSLDMCHPSQDHDVTSLVTGSADKLVKYWAIESQDGDDNRHPMVVHSRTLQMSDDVMCVRFSHSTDPTKRLLFVASLDSTIKVFFDDSLKFFLSLYGHKLPVLAFDSSFDDTILASGGADKSIKIWGLDFGDTHRSLYGHEDSITDLRFVKRTHYFFTCSKDRTVRFWDGDKFQQILLLRGHISEVNCLAVSNNGAFVLSGGMDRQVRVWERTKDIVFLDEERERELEEIFDKCDGSRREENTADALVKSQRESEEGLDADENDDEKPQSEAAVKQSILSVSAGDRIMEAIETADKESKELSSFRKLQAERGGDSKRAPNPMLFGMDPPYYVLWILRSVKSVDLEQSLLVLPLNHVERLMHYLIVNLQRHKGVELCSKISVFLIKAHQKAIVANRSMMTPLRELQTLVRKRTTEIRDTVGFNLAAIKMVSRIANEKKNERLNYEEKSMKDIWGELGKII</sequence>
<reference evidence="7 8" key="1">
    <citation type="submission" date="2024-10" db="EMBL/GenBank/DDBJ databases">
        <title>Updated reference genomes for cyclostephanoid diatoms.</title>
        <authorList>
            <person name="Roberts W.R."/>
            <person name="Alverson A.J."/>
        </authorList>
    </citation>
    <scope>NUCLEOTIDE SEQUENCE [LARGE SCALE GENOMIC DNA]</scope>
    <source>
        <strain evidence="7 8">AJA276-08</strain>
    </source>
</reference>
<dbReference type="EMBL" id="JALLAZ020001572">
    <property type="protein sequence ID" value="KAL3772655.1"/>
    <property type="molecule type" value="Genomic_DNA"/>
</dbReference>
<dbReference type="InterPro" id="IPR019775">
    <property type="entry name" value="WD40_repeat_CS"/>
</dbReference>
<feature type="region of interest" description="Disordered" evidence="5">
    <location>
        <begin position="900"/>
        <end position="934"/>
    </location>
</feature>
<dbReference type="InterPro" id="IPR020472">
    <property type="entry name" value="WD40_PAC1"/>
</dbReference>
<evidence type="ECO:0000256" key="3">
    <source>
        <dbReference type="ARBA" id="ARBA00038229"/>
    </source>
</evidence>
<dbReference type="Gene3D" id="2.130.10.10">
    <property type="entry name" value="YVTN repeat-like/Quinoprotein amine dehydrogenase"/>
    <property type="match status" value="3"/>
</dbReference>
<dbReference type="SMART" id="SM00320">
    <property type="entry name" value="WD40"/>
    <property type="match status" value="12"/>
</dbReference>
<dbReference type="AlphaFoldDB" id="A0ABD3N994"/>
<feature type="region of interest" description="Disordered" evidence="5">
    <location>
        <begin position="434"/>
        <end position="483"/>
    </location>
</feature>
<feature type="region of interest" description="Disordered" evidence="5">
    <location>
        <begin position="338"/>
        <end position="372"/>
    </location>
</feature>
<dbReference type="PANTHER" id="PTHR19853">
    <property type="entry name" value="WD REPEAT CONTAINING PROTEIN 3 WDR3"/>
    <property type="match status" value="1"/>
</dbReference>
<feature type="compositionally biased region" description="Basic and acidic residues" evidence="5">
    <location>
        <begin position="338"/>
        <end position="369"/>
    </location>
</feature>
<dbReference type="Proteomes" id="UP001530315">
    <property type="component" value="Unassembled WGS sequence"/>
</dbReference>
<comment type="similarity">
    <text evidence="3">Belongs to the WD repeat WDR3/UTP12 family.</text>
</comment>
<evidence type="ECO:0000256" key="4">
    <source>
        <dbReference type="PROSITE-ProRule" id="PRU00221"/>
    </source>
</evidence>
<dbReference type="PROSITE" id="PS50082">
    <property type="entry name" value="WD_REPEATS_2"/>
    <property type="match status" value="4"/>
</dbReference>
<dbReference type="PANTHER" id="PTHR19853:SF0">
    <property type="entry name" value="WD REPEAT-CONTAINING PROTEIN 3"/>
    <property type="match status" value="1"/>
</dbReference>
<dbReference type="CDD" id="cd00200">
    <property type="entry name" value="WD40"/>
    <property type="match status" value="1"/>
</dbReference>
<dbReference type="Pfam" id="PF04003">
    <property type="entry name" value="Utp12"/>
    <property type="match status" value="1"/>
</dbReference>
<dbReference type="PROSITE" id="PS50294">
    <property type="entry name" value="WD_REPEATS_REGION"/>
    <property type="match status" value="3"/>
</dbReference>
<dbReference type="Pfam" id="PF25172">
    <property type="entry name" value="Beta-prop_WDR3_2nd"/>
    <property type="match status" value="1"/>
</dbReference>
<dbReference type="FunFam" id="2.130.10.10:FF:000157">
    <property type="entry name" value="WD repeat domain 3"/>
    <property type="match status" value="1"/>
</dbReference>
<proteinExistence type="inferred from homology"/>
<feature type="domain" description="Small-subunit processome Utp12" evidence="6">
    <location>
        <begin position="990"/>
        <end position="1089"/>
    </location>
</feature>
<evidence type="ECO:0000259" key="6">
    <source>
        <dbReference type="Pfam" id="PF04003"/>
    </source>
</evidence>
<protein>
    <recommendedName>
        <fullName evidence="6">Small-subunit processome Utp12 domain-containing protein</fullName>
    </recommendedName>
</protein>
<dbReference type="Pfam" id="PF00400">
    <property type="entry name" value="WD40"/>
    <property type="match status" value="3"/>
</dbReference>
<evidence type="ECO:0000256" key="2">
    <source>
        <dbReference type="ARBA" id="ARBA00022737"/>
    </source>
</evidence>
<dbReference type="SUPFAM" id="SSF50978">
    <property type="entry name" value="WD40 repeat-like"/>
    <property type="match status" value="2"/>
</dbReference>
<dbReference type="InterPro" id="IPR007148">
    <property type="entry name" value="SSU_processome_Utp12"/>
</dbReference>
<feature type="compositionally biased region" description="Basic residues" evidence="5">
    <location>
        <begin position="434"/>
        <end position="444"/>
    </location>
</feature>
<feature type="repeat" description="WD" evidence="4">
    <location>
        <begin position="796"/>
        <end position="828"/>
    </location>
</feature>
<comment type="caution">
    <text evidence="7">The sequence shown here is derived from an EMBL/GenBank/DDBJ whole genome shotgun (WGS) entry which is preliminary data.</text>
</comment>
<feature type="repeat" description="WD" evidence="4">
    <location>
        <begin position="264"/>
        <end position="286"/>
    </location>
</feature>
<accession>A0ABD3N994</accession>
<feature type="compositionally biased region" description="Acidic residues" evidence="5">
    <location>
        <begin position="465"/>
        <end position="475"/>
    </location>
</feature>
<organism evidence="7 8">
    <name type="scientific">Stephanodiscus triporus</name>
    <dbReference type="NCBI Taxonomy" id="2934178"/>
    <lineage>
        <taxon>Eukaryota</taxon>
        <taxon>Sar</taxon>
        <taxon>Stramenopiles</taxon>
        <taxon>Ochrophyta</taxon>
        <taxon>Bacillariophyta</taxon>
        <taxon>Coscinodiscophyceae</taxon>
        <taxon>Thalassiosirophycidae</taxon>
        <taxon>Stephanodiscales</taxon>
        <taxon>Stephanodiscaceae</taxon>
        <taxon>Stephanodiscus</taxon>
    </lineage>
</organism>
<name>A0ABD3N994_9STRA</name>
<evidence type="ECO:0000313" key="8">
    <source>
        <dbReference type="Proteomes" id="UP001530315"/>
    </source>
</evidence>
<keyword evidence="2" id="KW-0677">Repeat</keyword>
<feature type="region of interest" description="Disordered" evidence="5">
    <location>
        <begin position="538"/>
        <end position="559"/>
    </location>
</feature>
<feature type="repeat" description="WD" evidence="4">
    <location>
        <begin position="754"/>
        <end position="795"/>
    </location>
</feature>
<dbReference type="InterPro" id="IPR051570">
    <property type="entry name" value="TBC1_cilium_biogenesis"/>
</dbReference>
<feature type="region of interest" description="Disordered" evidence="5">
    <location>
        <begin position="29"/>
        <end position="49"/>
    </location>
</feature>
<dbReference type="InterPro" id="IPR001680">
    <property type="entry name" value="WD40_rpt"/>
</dbReference>